<evidence type="ECO:0000313" key="2">
    <source>
        <dbReference type="Proteomes" id="UP000694406"/>
    </source>
</evidence>
<proteinExistence type="predicted"/>
<name>A0A8C5S9Q8_LATLA</name>
<evidence type="ECO:0000313" key="1">
    <source>
        <dbReference type="Ensembl" id="ENSLLTP00000014347.1"/>
    </source>
</evidence>
<dbReference type="AlphaFoldDB" id="A0A8C5S9Q8"/>
<reference evidence="1" key="1">
    <citation type="submission" date="2025-08" db="UniProtKB">
        <authorList>
            <consortium name="Ensembl"/>
        </authorList>
    </citation>
    <scope>IDENTIFICATION</scope>
</reference>
<organism evidence="1 2">
    <name type="scientific">Laticauda laticaudata</name>
    <name type="common">Blue-ringed sea krait</name>
    <name type="synonym">Blue-lipped sea krait</name>
    <dbReference type="NCBI Taxonomy" id="8630"/>
    <lineage>
        <taxon>Eukaryota</taxon>
        <taxon>Metazoa</taxon>
        <taxon>Chordata</taxon>
        <taxon>Craniata</taxon>
        <taxon>Vertebrata</taxon>
        <taxon>Euteleostomi</taxon>
        <taxon>Lepidosauria</taxon>
        <taxon>Squamata</taxon>
        <taxon>Bifurcata</taxon>
        <taxon>Unidentata</taxon>
        <taxon>Episquamata</taxon>
        <taxon>Toxicofera</taxon>
        <taxon>Serpentes</taxon>
        <taxon>Colubroidea</taxon>
        <taxon>Elapidae</taxon>
        <taxon>Laticaudinae</taxon>
        <taxon>Laticauda</taxon>
    </lineage>
</organism>
<sequence length="216" mass="22838">MQKGHSGRAKCSNRVSPTTTRLPCLGPACMSACQPCCQTLQPALLPAYAGQPCLPACLPVLLAAQSACQPCCLTSCQPLVLSASFLQPWLPPWCLPALPASLLQQPHNMRKHSKPLSHLLPALQEGQGHHRTPWHLPSCLGPLHCSSWGVAPAVFRKVALLLRLLCEASVVWPCTSSGSDAAFRPCLHSPGSMSPHCLAGGPLEPVLARGLGSRCA</sequence>
<reference evidence="1" key="2">
    <citation type="submission" date="2025-09" db="UniProtKB">
        <authorList>
            <consortium name="Ensembl"/>
        </authorList>
    </citation>
    <scope>IDENTIFICATION</scope>
</reference>
<protein>
    <submittedName>
        <fullName evidence="1">Uncharacterized protein</fullName>
    </submittedName>
</protein>
<accession>A0A8C5S9Q8</accession>
<dbReference type="Proteomes" id="UP000694406">
    <property type="component" value="Unplaced"/>
</dbReference>
<dbReference type="Ensembl" id="ENSLLTT00000014911.1">
    <property type="protein sequence ID" value="ENSLLTP00000014347.1"/>
    <property type="gene ID" value="ENSLLTG00000010989.1"/>
</dbReference>
<keyword evidence="2" id="KW-1185">Reference proteome</keyword>